<evidence type="ECO:0000256" key="1">
    <source>
        <dbReference type="SAM" id="Phobius"/>
    </source>
</evidence>
<dbReference type="EMBL" id="NGJY01000001">
    <property type="protein sequence ID" value="RSU05289.1"/>
    <property type="molecule type" value="Genomic_DNA"/>
</dbReference>
<dbReference type="InterPro" id="IPR022742">
    <property type="entry name" value="Hydrolase_4"/>
</dbReference>
<feature type="domain" description="Serine aminopeptidase S33" evidence="2">
    <location>
        <begin position="93"/>
        <end position="192"/>
    </location>
</feature>
<dbReference type="InterPro" id="IPR052920">
    <property type="entry name" value="DNA-binding_regulatory"/>
</dbReference>
<evidence type="ECO:0000313" key="4">
    <source>
        <dbReference type="Proteomes" id="UP000287101"/>
    </source>
</evidence>
<reference evidence="3 4" key="1">
    <citation type="submission" date="2017-05" db="EMBL/GenBank/DDBJ databases">
        <title>Vagococcus spp. assemblies.</title>
        <authorList>
            <person name="Gulvik C.A."/>
        </authorList>
    </citation>
    <scope>NUCLEOTIDE SEQUENCE [LARGE SCALE GENOMIC DNA]</scope>
    <source>
        <strain evidence="3 4">CCUG 41755</strain>
    </source>
</reference>
<comment type="caution">
    <text evidence="3">The sequence shown here is derived from an EMBL/GenBank/DDBJ whole genome shotgun (WGS) entry which is preliminary data.</text>
</comment>
<gene>
    <name evidence="3" type="ORF">CBF31_03410</name>
</gene>
<dbReference type="GO" id="GO:0016787">
    <property type="term" value="F:hydrolase activity"/>
    <property type="evidence" value="ECO:0007669"/>
    <property type="project" value="UniProtKB-KW"/>
</dbReference>
<dbReference type="AlphaFoldDB" id="A0A430ADK1"/>
<keyword evidence="1" id="KW-0812">Transmembrane</keyword>
<organism evidence="3 4">
    <name type="scientific">Vagococcus fessus</name>
    <dbReference type="NCBI Taxonomy" id="120370"/>
    <lineage>
        <taxon>Bacteria</taxon>
        <taxon>Bacillati</taxon>
        <taxon>Bacillota</taxon>
        <taxon>Bacilli</taxon>
        <taxon>Lactobacillales</taxon>
        <taxon>Enterococcaceae</taxon>
        <taxon>Vagococcus</taxon>
    </lineage>
</organism>
<proteinExistence type="predicted"/>
<dbReference type="Gene3D" id="3.40.50.1820">
    <property type="entry name" value="alpha/beta hydrolase"/>
    <property type="match status" value="1"/>
</dbReference>
<evidence type="ECO:0000259" key="2">
    <source>
        <dbReference type="Pfam" id="PF12146"/>
    </source>
</evidence>
<feature type="transmembrane region" description="Helical" evidence="1">
    <location>
        <begin position="7"/>
        <end position="30"/>
    </location>
</feature>
<dbReference type="InterPro" id="IPR029058">
    <property type="entry name" value="AB_hydrolase_fold"/>
</dbReference>
<dbReference type="OrthoDB" id="9776685at2"/>
<sequence length="312" mass="34893">MYMKVKVIIGIVTIVVLVLGGLGWGVNYLFNYAIVRGDKDFISAEAASGGKSKGYDSWEFADEKPETLTQKTKDGLMLKATHFKQKQEGTAKLAIVAHGYTSDGMHMKDYAKMFYEMGYDVLVPDARAHGNSEGEYIGFGWPDRLDYLNWIKQMTDAYNDNVDIALYGISMGASTVMMVSGEKLPDNVKAIIEDCGYDTVENELKHQLGEMFGLPSFPLIPITSQYSKLRAGYDFKEASAVKQLEKNKLPMLFIHGDKDDFVPTKMVYPLYEATKGPKELVIVKGAKHAEAFTQDPGKYQKMVSNFLADYIK</sequence>
<protein>
    <submittedName>
        <fullName evidence="3">Alpha/beta hydrolase</fullName>
    </submittedName>
</protein>
<keyword evidence="3" id="KW-0378">Hydrolase</keyword>
<keyword evidence="1" id="KW-1133">Transmembrane helix</keyword>
<evidence type="ECO:0000313" key="3">
    <source>
        <dbReference type="EMBL" id="RSU05289.1"/>
    </source>
</evidence>
<keyword evidence="4" id="KW-1185">Reference proteome</keyword>
<dbReference type="Pfam" id="PF12146">
    <property type="entry name" value="Hydrolase_4"/>
    <property type="match status" value="1"/>
</dbReference>
<keyword evidence="1" id="KW-0472">Membrane</keyword>
<dbReference type="Proteomes" id="UP000287101">
    <property type="component" value="Unassembled WGS sequence"/>
</dbReference>
<dbReference type="PANTHER" id="PTHR43358">
    <property type="entry name" value="ALPHA/BETA-HYDROLASE"/>
    <property type="match status" value="1"/>
</dbReference>
<dbReference type="SUPFAM" id="SSF53474">
    <property type="entry name" value="alpha/beta-Hydrolases"/>
    <property type="match status" value="1"/>
</dbReference>
<name>A0A430ADK1_9ENTE</name>
<dbReference type="PANTHER" id="PTHR43358:SF4">
    <property type="entry name" value="ALPHA_BETA HYDROLASE FOLD-1 DOMAIN-CONTAINING PROTEIN"/>
    <property type="match status" value="1"/>
</dbReference>
<accession>A0A430ADK1</accession>